<dbReference type="GO" id="GO:0030123">
    <property type="term" value="C:AP-3 adaptor complex"/>
    <property type="evidence" value="ECO:0007669"/>
    <property type="project" value="InterPro"/>
</dbReference>
<dbReference type="GO" id="GO:0006623">
    <property type="term" value="P:protein targeting to vacuole"/>
    <property type="evidence" value="ECO:0007669"/>
    <property type="project" value="TreeGrafter"/>
</dbReference>
<evidence type="ECO:0000256" key="4">
    <source>
        <dbReference type="ARBA" id="ARBA00022737"/>
    </source>
</evidence>
<evidence type="ECO:0000256" key="7">
    <source>
        <dbReference type="PIRNR" id="PIRNR037092"/>
    </source>
</evidence>
<dbReference type="EMBL" id="JX852037">
    <property type="protein sequence ID" value="AGH62048.1"/>
    <property type="molecule type" value="Genomic_DNA"/>
</dbReference>
<dbReference type="GO" id="GO:0006896">
    <property type="term" value="P:Golgi to vacuole transport"/>
    <property type="evidence" value="ECO:0007669"/>
    <property type="project" value="TreeGrafter"/>
</dbReference>
<feature type="region of interest" description="Disordered" evidence="8">
    <location>
        <begin position="893"/>
        <end position="920"/>
    </location>
</feature>
<dbReference type="Gene3D" id="1.25.10.10">
    <property type="entry name" value="Leucine-rich Repeat Variant"/>
    <property type="match status" value="1"/>
</dbReference>
<dbReference type="AlphaFoldDB" id="M4T038"/>
<dbReference type="PIRSF" id="PIRSF037092">
    <property type="entry name" value="AP3_complex_delta"/>
    <property type="match status" value="1"/>
</dbReference>
<accession>M4T038</accession>
<dbReference type="InterPro" id="IPR017105">
    <property type="entry name" value="AP3_complex_dsu"/>
</dbReference>
<evidence type="ECO:0000256" key="2">
    <source>
        <dbReference type="ARBA" id="ARBA00006613"/>
    </source>
</evidence>
<dbReference type="Pfam" id="PF01602">
    <property type="entry name" value="Adaptin_N"/>
    <property type="match status" value="1"/>
</dbReference>
<keyword evidence="6" id="KW-0472">Membrane</keyword>
<keyword evidence="7" id="KW-0333">Golgi apparatus</keyword>
<organism evidence="10">
    <name type="scientific">Trypanosoma grayi</name>
    <dbReference type="NCBI Taxonomy" id="71804"/>
    <lineage>
        <taxon>Eukaryota</taxon>
        <taxon>Discoba</taxon>
        <taxon>Euglenozoa</taxon>
        <taxon>Kinetoplastea</taxon>
        <taxon>Metakinetoplastina</taxon>
        <taxon>Trypanosomatida</taxon>
        <taxon>Trypanosomatidae</taxon>
        <taxon>Trypanosoma</taxon>
    </lineage>
</organism>
<protein>
    <recommendedName>
        <fullName evidence="7">AP-3 complex subunit delta</fullName>
    </recommendedName>
</protein>
<dbReference type="InterPro" id="IPR002553">
    <property type="entry name" value="Clathrin/coatomer_adapt-like_N"/>
</dbReference>
<evidence type="ECO:0000256" key="3">
    <source>
        <dbReference type="ARBA" id="ARBA00022448"/>
    </source>
</evidence>
<evidence type="ECO:0000259" key="9">
    <source>
        <dbReference type="Pfam" id="PF01602"/>
    </source>
</evidence>
<feature type="region of interest" description="Disordered" evidence="8">
    <location>
        <begin position="668"/>
        <end position="690"/>
    </location>
</feature>
<dbReference type="VEuPathDB" id="TriTrypDB:DQ04_07871010"/>
<dbReference type="InterPro" id="IPR016024">
    <property type="entry name" value="ARM-type_fold"/>
</dbReference>
<keyword evidence="4" id="KW-0677">Repeat</keyword>
<dbReference type="InterPro" id="IPR011989">
    <property type="entry name" value="ARM-like"/>
</dbReference>
<dbReference type="GO" id="GO:0010008">
    <property type="term" value="C:endosome membrane"/>
    <property type="evidence" value="ECO:0007669"/>
    <property type="project" value="TreeGrafter"/>
</dbReference>
<evidence type="ECO:0000313" key="10">
    <source>
        <dbReference type="EMBL" id="AGH62048.1"/>
    </source>
</evidence>
<reference evidence="10" key="1">
    <citation type="journal article" date="2013" name="Mol. Phylogenet. Evol.">
        <title>Adaptin evolution in kinetoplastids and emergence of the variant surface glycoprotein coat in African trypanosomatids.</title>
        <authorList>
            <person name="Manna P.T."/>
            <person name="Kelly S."/>
            <person name="Field M.C."/>
        </authorList>
    </citation>
    <scope>NUCLEOTIDE SEQUENCE</scope>
    <source>
        <strain evidence="10">ANR4</strain>
    </source>
</reference>
<dbReference type="PANTHER" id="PTHR22781:SF12">
    <property type="entry name" value="AP-3 COMPLEX SUBUNIT DELTA-1"/>
    <property type="match status" value="1"/>
</dbReference>
<feature type="compositionally biased region" description="Acidic residues" evidence="8">
    <location>
        <begin position="670"/>
        <end position="685"/>
    </location>
</feature>
<comment type="subcellular location">
    <subcellularLocation>
        <location evidence="1">Endomembrane system</location>
    </subcellularLocation>
    <subcellularLocation>
        <location evidence="7">Golgi apparatus</location>
    </subcellularLocation>
</comment>
<sequence>MAEATRVAGQLLFQNSLAEVVRKLRSTSKSEAEVIEQCIAETRKEITSTVQSVKVTAVLKAVYFSMLGYSAAYGAFNIIEVMADKLFANKRTGYMAACLTFTPKTDVLPLMTALLKRDLASANHYEVGLALYCIASVCTPDLAKDLVVDVVNLLNHPRSYVRKKAVLSLYRVFFEYPDSLRPTYPRLKEKLDDHSERCDNDPAVRGAVVCVLCELARRNPANFLGLAVPFFSMLSTVHSNWTLIKIVKVFGYFAPLEPRLGKKLVEPVTNLIHTTGAKSVQYECILAVANGMSKVASLTKLAAEKVKLFIEDADQNLKYLGLDAMSRMMVENPKLLSDQRDIIIACLDDADSTIRRKALEILHGLLTKRNIVSTVNSMMERCVRTPPDEDWSNRVIATVVEVAQTDDYALVPDFEWYTGVLLDISLVNLSTYQHGGLVQREFVTVLTRVNAVRQFGVNALSQLLSNTTLLNCDATLSTQWEVIKAAAFLCGEYPYWLEDIRHTCAQLLSDRIAVLPPEAQVMCVAAVGKIAAYVHQPCQRHLALCNGEEELTLPEDPVTDDELREVILPPQHFDAADKGEGSGNGCGRLLHQKQYVGLQLFRHSIHSDVQERANLVFYQVDKDPDLGPCLCAEELLPVAVGAQDAVELPEGLDLDEPFCSRLPELMQLSDSEEDDGDDDEGIFDDGAERQRWREQARRGEVAAFYIKEQSLAREGVPVEVELETVTAASLQLQDVPRQPRKTQTINRELSRPVNYVPATQTRRQKEHEEEVDEATRKFRNVDVTRALAANEKLPETIPYTQLLQLRSAASPAKAAEEAAAAAEAEVFEPVVLLDERYLRVTLSVEPCRLRKDGTRLAFCVEVTNLASSSSVYNVTLRVQHDEQNYTEQIVRLDPDEPHSSSNNNNNNNNNSSNNDNENGATQDEMAENVVHIADRIKGSSSVRKESAIKFVAQLLVSFAEPLPFTLTYTRDKKPTTASLLLPLRYGYFAKAPKDTTPAEFTETVLGRLLLETSVVESFVAISASRVPLALPLILQKLRLRTVEVFKDAVSLHGVLHARKSTSDAAHVAALLWENIVDGEKGIGIAVKARQLCLAELLVQEIAALLLEEAA</sequence>
<keyword evidence="5 7" id="KW-0653">Protein transport</keyword>
<evidence type="ECO:0000256" key="1">
    <source>
        <dbReference type="ARBA" id="ARBA00004308"/>
    </source>
</evidence>
<dbReference type="PANTHER" id="PTHR22781">
    <property type="entry name" value="DELTA ADAPTIN-RELATED"/>
    <property type="match status" value="1"/>
</dbReference>
<feature type="domain" description="Clathrin/coatomer adaptor adaptin-like N-terminal" evidence="9">
    <location>
        <begin position="31"/>
        <end position="510"/>
    </location>
</feature>
<evidence type="ECO:0000256" key="6">
    <source>
        <dbReference type="ARBA" id="ARBA00023136"/>
    </source>
</evidence>
<comment type="subunit">
    <text evidence="7">Adaptor protein complex 3 (AP-3) is a heterotetramer.</text>
</comment>
<keyword evidence="3 7" id="KW-0813">Transport</keyword>
<proteinExistence type="inferred from homology"/>
<dbReference type="SUPFAM" id="SSF48371">
    <property type="entry name" value="ARM repeat"/>
    <property type="match status" value="1"/>
</dbReference>
<evidence type="ECO:0000256" key="5">
    <source>
        <dbReference type="ARBA" id="ARBA00022927"/>
    </source>
</evidence>
<evidence type="ECO:0000256" key="8">
    <source>
        <dbReference type="SAM" id="MobiDB-lite"/>
    </source>
</evidence>
<name>M4T038_9TRYP</name>
<comment type="similarity">
    <text evidence="2 7">Belongs to the adaptor complexes large subunit family.</text>
</comment>
<dbReference type="GO" id="GO:0005794">
    <property type="term" value="C:Golgi apparatus"/>
    <property type="evidence" value="ECO:0007669"/>
    <property type="project" value="UniProtKB-SubCell"/>
</dbReference>
<feature type="compositionally biased region" description="Low complexity" evidence="8">
    <location>
        <begin position="899"/>
        <end position="918"/>
    </location>
</feature>